<comment type="caution">
    <text evidence="6">The sequence shown here is derived from an EMBL/GenBank/DDBJ whole genome shotgun (WGS) entry which is preliminary data.</text>
</comment>
<keyword evidence="1" id="KW-0245">EGF-like domain</keyword>
<evidence type="ECO:0000313" key="7">
    <source>
        <dbReference type="Proteomes" id="UP001162156"/>
    </source>
</evidence>
<organism evidence="6 7">
    <name type="scientific">Rhamnusium bicolor</name>
    <dbReference type="NCBI Taxonomy" id="1586634"/>
    <lineage>
        <taxon>Eukaryota</taxon>
        <taxon>Metazoa</taxon>
        <taxon>Ecdysozoa</taxon>
        <taxon>Arthropoda</taxon>
        <taxon>Hexapoda</taxon>
        <taxon>Insecta</taxon>
        <taxon>Pterygota</taxon>
        <taxon>Neoptera</taxon>
        <taxon>Endopterygota</taxon>
        <taxon>Coleoptera</taxon>
        <taxon>Polyphaga</taxon>
        <taxon>Cucujiformia</taxon>
        <taxon>Chrysomeloidea</taxon>
        <taxon>Cerambycidae</taxon>
        <taxon>Lepturinae</taxon>
        <taxon>Rhagiini</taxon>
        <taxon>Rhamnusium</taxon>
    </lineage>
</organism>
<sequence>MFNYNRAFIFTFPDHPKNSTIDYKSNSSCSSPSKDMKNSDRCGMPYGAQVPVLPVRNNLRRPNSSHFPQASRFHFRKGLTSKCTWKCTAIVFIILSMVLTAALSYISASSLLNWSYQNTKPCEVLVGDNTQIVPASKTVPSETNLSTSSRPKTSNSGGKYNEPVYSRKRREVDDTQHVFVLSNATTNSSGPPSTSGHDRPDSLHASTVKPLHDLNHLTTRKLSVLDVIAPSTNIPNTQSRHTDNLFNTTEEIISATASLSLESTTQSHAFSINSTPSNLSSVTDSLEESATSTEIFEKTIENNETSEPIPKDILPGENREEMYDDISTEEDNISDSSLFKLDSETYDELNREQSSKLVHFKSSEIQHDSPHIFLWSR</sequence>
<dbReference type="EMBL" id="JANEYF010001881">
    <property type="protein sequence ID" value="KAJ8955287.1"/>
    <property type="molecule type" value="Genomic_DNA"/>
</dbReference>
<feature type="compositionally biased region" description="Polar residues" evidence="4">
    <location>
        <begin position="135"/>
        <end position="158"/>
    </location>
</feature>
<dbReference type="InterPro" id="IPR051216">
    <property type="entry name" value="Teneurin"/>
</dbReference>
<evidence type="ECO:0000313" key="6">
    <source>
        <dbReference type="EMBL" id="KAJ8955287.1"/>
    </source>
</evidence>
<evidence type="ECO:0000256" key="3">
    <source>
        <dbReference type="ARBA" id="ARBA00023157"/>
    </source>
</evidence>
<evidence type="ECO:0000256" key="5">
    <source>
        <dbReference type="SAM" id="Phobius"/>
    </source>
</evidence>
<proteinExistence type="predicted"/>
<feature type="region of interest" description="Disordered" evidence="4">
    <location>
        <begin position="182"/>
        <end position="210"/>
    </location>
</feature>
<keyword evidence="5" id="KW-0472">Membrane</keyword>
<keyword evidence="7" id="KW-1185">Reference proteome</keyword>
<evidence type="ECO:0000256" key="4">
    <source>
        <dbReference type="SAM" id="MobiDB-lite"/>
    </source>
</evidence>
<feature type="transmembrane region" description="Helical" evidence="5">
    <location>
        <begin position="83"/>
        <end position="106"/>
    </location>
</feature>
<feature type="region of interest" description="Disordered" evidence="4">
    <location>
        <begin position="135"/>
        <end position="168"/>
    </location>
</feature>
<accession>A0AAV8YVW8</accession>
<evidence type="ECO:0000256" key="1">
    <source>
        <dbReference type="ARBA" id="ARBA00022536"/>
    </source>
</evidence>
<gene>
    <name evidence="6" type="ORF">NQ314_006900</name>
</gene>
<dbReference type="Proteomes" id="UP001162156">
    <property type="component" value="Unassembled WGS sequence"/>
</dbReference>
<keyword evidence="5" id="KW-0812">Transmembrane</keyword>
<dbReference type="PANTHER" id="PTHR11219:SF72">
    <property type="entry name" value="TENEURIN-M"/>
    <property type="match status" value="1"/>
</dbReference>
<evidence type="ECO:0000256" key="2">
    <source>
        <dbReference type="ARBA" id="ARBA00022737"/>
    </source>
</evidence>
<dbReference type="AlphaFoldDB" id="A0AAV8YVW8"/>
<keyword evidence="3" id="KW-1015">Disulfide bond</keyword>
<feature type="compositionally biased region" description="Low complexity" evidence="4">
    <location>
        <begin position="182"/>
        <end position="195"/>
    </location>
</feature>
<protein>
    <submittedName>
        <fullName evidence="6">Uncharacterized protein</fullName>
    </submittedName>
</protein>
<name>A0AAV8YVW8_9CUCU</name>
<dbReference type="PANTHER" id="PTHR11219">
    <property type="entry name" value="TENEURIN AND N-ACETYLGLUCOSAMINE-1-PHOSPHODIESTER ALPHA-N-ACETYLGLUCOSAMINIDASE"/>
    <property type="match status" value="1"/>
</dbReference>
<reference evidence="6" key="1">
    <citation type="journal article" date="2023" name="Insect Mol. Biol.">
        <title>Genome sequencing provides insights into the evolution of gene families encoding plant cell wall-degrading enzymes in longhorned beetles.</title>
        <authorList>
            <person name="Shin N.R."/>
            <person name="Okamura Y."/>
            <person name="Kirsch R."/>
            <person name="Pauchet Y."/>
        </authorList>
    </citation>
    <scope>NUCLEOTIDE SEQUENCE</scope>
    <source>
        <strain evidence="6">RBIC_L_NR</strain>
    </source>
</reference>
<dbReference type="GO" id="GO:0008045">
    <property type="term" value="P:motor neuron axon guidance"/>
    <property type="evidence" value="ECO:0007669"/>
    <property type="project" value="TreeGrafter"/>
</dbReference>
<keyword evidence="5" id="KW-1133">Transmembrane helix</keyword>
<keyword evidence="2" id="KW-0677">Repeat</keyword>